<dbReference type="AlphaFoldDB" id="A0A4R3KNM5"/>
<dbReference type="EMBL" id="SMAD01000011">
    <property type="protein sequence ID" value="TCS85649.1"/>
    <property type="molecule type" value="Genomic_DNA"/>
</dbReference>
<dbReference type="SUPFAM" id="SSF48452">
    <property type="entry name" value="TPR-like"/>
    <property type="match status" value="1"/>
</dbReference>
<keyword evidence="1" id="KW-0732">Signal</keyword>
<comment type="caution">
    <text evidence="2">The sequence shown here is derived from an EMBL/GenBank/DDBJ whole genome shotgun (WGS) entry which is preliminary data.</text>
</comment>
<dbReference type="InterPro" id="IPR041662">
    <property type="entry name" value="SusD-like_2"/>
</dbReference>
<gene>
    <name evidence="2" type="ORF">EDD80_11151</name>
</gene>
<protein>
    <submittedName>
        <fullName evidence="2">SusD-like starch-binding protein associating with outer membrane</fullName>
    </submittedName>
</protein>
<reference evidence="2 3" key="1">
    <citation type="submission" date="2019-03" db="EMBL/GenBank/DDBJ databases">
        <title>Genomic Encyclopedia of Type Strains, Phase IV (KMG-IV): sequencing the most valuable type-strain genomes for metagenomic binning, comparative biology and taxonomic classification.</title>
        <authorList>
            <person name="Goeker M."/>
        </authorList>
    </citation>
    <scope>NUCLEOTIDE SEQUENCE [LARGE SCALE GENOMIC DNA]</scope>
    <source>
        <strain evidence="2 3">DSM 21100</strain>
    </source>
</reference>
<sequence length="566" mass="64141">MKTHINRRYSNLAIATLAALLALPALSSCTKDFGDINTDPSLVTEPDVKFLFTYSANAVPPTGGEWIWESLEQTMRFTQQVTASPYEITGNVNSRYGRYYSEVLPNLVEIRRQIDLKEDAERYQKMKALTYILDVYMGIRATDMNGSMPYSEALLARYEDKYNPVFDPQEQLFNTWLTHLNQAIAVLSDNSLADQESYGNADIFYAGDWLQWVKLANTLKLRIAVRLELGNNELAQQLFREVMEDPTGPIDGEEAEMRYLNPEQNPIGNDVDYRSRRFATREMVDFMKRTGDPRIQIYFDANDLTGSYADTLAKYGETLPSFIDPADPLIQYQGGPPDWTVSPDVATYLSNPFTVSQYSRYFLISPINRSLLSPKLNGATGNSLQVLVSYAETCFYIAEFIEKGYGGGVDTRGTAAEWYNKGLASSLRTMNQVAAEAQSETAFSGSGDAEIAAWLADPDVMLNGTNDLERIYIQQYLAFFLLPNEAYVFCRRTGYPRNNSAYYQMEEFNEPIPRRFWINDPGEVNRDNWLNAYEAQGFTPRAVDAQTLSQERVWYDKTAPAFGEGS</sequence>
<evidence type="ECO:0000313" key="2">
    <source>
        <dbReference type="EMBL" id="TCS85649.1"/>
    </source>
</evidence>
<feature type="signal peptide" evidence="1">
    <location>
        <begin position="1"/>
        <end position="27"/>
    </location>
</feature>
<dbReference type="InterPro" id="IPR011990">
    <property type="entry name" value="TPR-like_helical_dom_sf"/>
</dbReference>
<organism evidence="2 3">
    <name type="scientific">Anseongella ginsenosidimutans</name>
    <dbReference type="NCBI Taxonomy" id="496056"/>
    <lineage>
        <taxon>Bacteria</taxon>
        <taxon>Pseudomonadati</taxon>
        <taxon>Bacteroidota</taxon>
        <taxon>Sphingobacteriia</taxon>
        <taxon>Sphingobacteriales</taxon>
        <taxon>Sphingobacteriaceae</taxon>
        <taxon>Anseongella</taxon>
    </lineage>
</organism>
<dbReference type="Gene3D" id="1.25.40.390">
    <property type="match status" value="1"/>
</dbReference>
<dbReference type="Pfam" id="PF12771">
    <property type="entry name" value="SusD-like_2"/>
    <property type="match status" value="1"/>
</dbReference>
<dbReference type="Proteomes" id="UP000295807">
    <property type="component" value="Unassembled WGS sequence"/>
</dbReference>
<name>A0A4R3KNM5_9SPHI</name>
<dbReference type="OrthoDB" id="9766256at2"/>
<accession>A0A4R3KNM5</accession>
<evidence type="ECO:0000256" key="1">
    <source>
        <dbReference type="SAM" id="SignalP"/>
    </source>
</evidence>
<dbReference type="PROSITE" id="PS51257">
    <property type="entry name" value="PROKAR_LIPOPROTEIN"/>
    <property type="match status" value="1"/>
</dbReference>
<evidence type="ECO:0000313" key="3">
    <source>
        <dbReference type="Proteomes" id="UP000295807"/>
    </source>
</evidence>
<keyword evidence="3" id="KW-1185">Reference proteome</keyword>
<dbReference type="RefSeq" id="WP_132130072.1">
    <property type="nucleotide sequence ID" value="NZ_CP042432.1"/>
</dbReference>
<feature type="chain" id="PRO_5020377432" evidence="1">
    <location>
        <begin position="28"/>
        <end position="566"/>
    </location>
</feature>
<proteinExistence type="predicted"/>